<protein>
    <submittedName>
        <fullName evidence="6">Long-chain-alcohol dehydrogenase 1</fullName>
        <ecNumber evidence="6">1.1.1.192</ecNumber>
    </submittedName>
</protein>
<keyword evidence="7" id="KW-1185">Reference proteome</keyword>
<dbReference type="FunFam" id="1.20.1090.10:FF:000001">
    <property type="entry name" value="Aldehyde-alcohol dehydrogenase"/>
    <property type="match status" value="1"/>
</dbReference>
<evidence type="ECO:0000313" key="7">
    <source>
        <dbReference type="Proteomes" id="UP000789845"/>
    </source>
</evidence>
<proteinExistence type="inferred from homology"/>
<dbReference type="CDD" id="cd08551">
    <property type="entry name" value="Fe-ADH"/>
    <property type="match status" value="1"/>
</dbReference>
<sequence length="390" mass="41967">MVGYQDFRMPEAVRFGVGALQTLPEEVKKFGAKKIGLISDKGLEAAGVIQMVAELLQPLSLPIITFTDIQGEPTFSLLEKTIKTIKDEGCDLVVGIGGGSAMDVAKTTAALLNKKDIEDYLSSKKTIEERGVPCILLPTTSGTGAEVTMNAIFGDEVQEVKRGLVSPALLPDLAIVDPALTISCPRRVTAASGVDAFTHAIESYVAVRSTPLTQIYAEKAMKLFPLYISRAVNHGKDLDARIGMSWVSHLAGVSLANAGVGAVHALAYPLGGKYHIEHGIANALLMPFVFEVTGTTCIDQMVDIAAFLRLGDYRQHPNDSLGAVVRYLYSLLSELDLPTSLKELGVEESSLPMLAAQAAKIDRLLSNTPYNLTERKILSIYQKAYNGMIN</sequence>
<name>A0A9C7GCB2_9BACI</name>
<dbReference type="PROSITE" id="PS00913">
    <property type="entry name" value="ADH_IRON_1"/>
    <property type="match status" value="1"/>
</dbReference>
<dbReference type="EC" id="1.1.1.192" evidence="6"/>
<feature type="domain" description="Fe-containing alcohol dehydrogenase-like C-terminal" evidence="5">
    <location>
        <begin position="189"/>
        <end position="385"/>
    </location>
</feature>
<evidence type="ECO:0000259" key="5">
    <source>
        <dbReference type="Pfam" id="PF25137"/>
    </source>
</evidence>
<dbReference type="SUPFAM" id="SSF56796">
    <property type="entry name" value="Dehydroquinate synthase-like"/>
    <property type="match status" value="1"/>
</dbReference>
<comment type="caution">
    <text evidence="6">The sequence shown here is derived from an EMBL/GenBank/DDBJ whole genome shotgun (WGS) entry which is preliminary data.</text>
</comment>
<dbReference type="GO" id="GO:0004022">
    <property type="term" value="F:alcohol dehydrogenase (NAD+) activity"/>
    <property type="evidence" value="ECO:0007669"/>
    <property type="project" value="TreeGrafter"/>
</dbReference>
<comment type="similarity">
    <text evidence="1">Belongs to the iron-containing alcohol dehydrogenase family.</text>
</comment>
<dbReference type="FunFam" id="3.40.50.1970:FF:000003">
    <property type="entry name" value="Alcohol dehydrogenase, iron-containing"/>
    <property type="match status" value="1"/>
</dbReference>
<dbReference type="PROSITE" id="PS00060">
    <property type="entry name" value="ADH_IRON_2"/>
    <property type="match status" value="1"/>
</dbReference>
<organism evidence="6 7">
    <name type="scientific">Pseudoneobacillus rhizosphaerae</name>
    <dbReference type="NCBI Taxonomy" id="2880968"/>
    <lineage>
        <taxon>Bacteria</taxon>
        <taxon>Bacillati</taxon>
        <taxon>Bacillota</taxon>
        <taxon>Bacilli</taxon>
        <taxon>Bacillales</taxon>
        <taxon>Bacillaceae</taxon>
        <taxon>Pseudoneobacillus</taxon>
    </lineage>
</organism>
<reference evidence="6" key="1">
    <citation type="submission" date="2021-10" db="EMBL/GenBank/DDBJ databases">
        <authorList>
            <person name="Criscuolo A."/>
        </authorList>
    </citation>
    <scope>NUCLEOTIDE SEQUENCE</scope>
    <source>
        <strain evidence="6">CIP111885</strain>
    </source>
</reference>
<dbReference type="AlphaFoldDB" id="A0A9C7GCB2"/>
<dbReference type="InterPro" id="IPR056798">
    <property type="entry name" value="ADH_Fe_C"/>
</dbReference>
<evidence type="ECO:0000256" key="3">
    <source>
        <dbReference type="ARBA" id="ARBA00023027"/>
    </source>
</evidence>
<gene>
    <name evidence="6" type="primary">adh1</name>
    <name evidence="6" type="ORF">NEOCIP111885_03587</name>
</gene>
<dbReference type="EMBL" id="CAKJTG010000024">
    <property type="protein sequence ID" value="CAG9609844.1"/>
    <property type="molecule type" value="Genomic_DNA"/>
</dbReference>
<dbReference type="Proteomes" id="UP000789845">
    <property type="component" value="Unassembled WGS sequence"/>
</dbReference>
<dbReference type="Gene3D" id="1.20.1090.10">
    <property type="entry name" value="Dehydroquinate synthase-like - alpha domain"/>
    <property type="match status" value="1"/>
</dbReference>
<evidence type="ECO:0000256" key="2">
    <source>
        <dbReference type="ARBA" id="ARBA00023002"/>
    </source>
</evidence>
<evidence type="ECO:0000313" key="6">
    <source>
        <dbReference type="EMBL" id="CAG9609844.1"/>
    </source>
</evidence>
<evidence type="ECO:0000259" key="4">
    <source>
        <dbReference type="Pfam" id="PF00465"/>
    </source>
</evidence>
<dbReference type="Gene3D" id="3.40.50.1970">
    <property type="match status" value="1"/>
</dbReference>
<dbReference type="InterPro" id="IPR018211">
    <property type="entry name" value="ADH_Fe_CS"/>
</dbReference>
<keyword evidence="2 6" id="KW-0560">Oxidoreductase</keyword>
<dbReference type="PANTHER" id="PTHR11496:SF102">
    <property type="entry name" value="ALCOHOL DEHYDROGENASE 4"/>
    <property type="match status" value="1"/>
</dbReference>
<evidence type="ECO:0000256" key="1">
    <source>
        <dbReference type="ARBA" id="ARBA00007358"/>
    </source>
</evidence>
<feature type="domain" description="Alcohol dehydrogenase iron-type/glycerol dehydrogenase GldA" evidence="4">
    <location>
        <begin position="10"/>
        <end position="178"/>
    </location>
</feature>
<dbReference type="Pfam" id="PF00465">
    <property type="entry name" value="Fe-ADH"/>
    <property type="match status" value="1"/>
</dbReference>
<keyword evidence="3" id="KW-0520">NAD</keyword>
<dbReference type="GO" id="GO:0050060">
    <property type="term" value="F:long-chain-alcohol dehydrogenase activity"/>
    <property type="evidence" value="ECO:0007669"/>
    <property type="project" value="UniProtKB-EC"/>
</dbReference>
<dbReference type="PANTHER" id="PTHR11496">
    <property type="entry name" value="ALCOHOL DEHYDROGENASE"/>
    <property type="match status" value="1"/>
</dbReference>
<dbReference type="InterPro" id="IPR039697">
    <property type="entry name" value="Alcohol_dehydrogenase_Fe"/>
</dbReference>
<dbReference type="InterPro" id="IPR001670">
    <property type="entry name" value="ADH_Fe/GldA"/>
</dbReference>
<accession>A0A9C7GCB2</accession>
<dbReference type="RefSeq" id="WP_230498079.1">
    <property type="nucleotide sequence ID" value="NZ_CAKJTG010000024.1"/>
</dbReference>
<dbReference type="GO" id="GO:0046872">
    <property type="term" value="F:metal ion binding"/>
    <property type="evidence" value="ECO:0007669"/>
    <property type="project" value="InterPro"/>
</dbReference>
<dbReference type="Pfam" id="PF25137">
    <property type="entry name" value="ADH_Fe_C"/>
    <property type="match status" value="1"/>
</dbReference>